<dbReference type="Gene3D" id="3.40.50.261">
    <property type="entry name" value="Succinyl-CoA synthetase domains"/>
    <property type="match status" value="2"/>
</dbReference>
<dbReference type="RefSeq" id="WP_281791862.1">
    <property type="nucleotide sequence ID" value="NZ_BSDR01000001.1"/>
</dbReference>
<evidence type="ECO:0000256" key="3">
    <source>
        <dbReference type="ARBA" id="ARBA00022840"/>
    </source>
</evidence>
<evidence type="ECO:0000313" key="7">
    <source>
        <dbReference type="Proteomes" id="UP001144372"/>
    </source>
</evidence>
<dbReference type="PANTHER" id="PTHR43334">
    <property type="entry name" value="ACETATE--COA LIGASE [ADP-FORMING]"/>
    <property type="match status" value="1"/>
</dbReference>
<dbReference type="Proteomes" id="UP001144372">
    <property type="component" value="Unassembled WGS sequence"/>
</dbReference>
<dbReference type="Gene3D" id="3.30.1490.20">
    <property type="entry name" value="ATP-grasp fold, A domain"/>
    <property type="match status" value="1"/>
</dbReference>
<accession>A0A9W6D243</accession>
<dbReference type="InterPro" id="IPR036291">
    <property type="entry name" value="NAD(P)-bd_dom_sf"/>
</dbReference>
<name>A0A9W6D243_9BACT</name>
<dbReference type="GO" id="GO:0016874">
    <property type="term" value="F:ligase activity"/>
    <property type="evidence" value="ECO:0007669"/>
    <property type="project" value="UniProtKB-KW"/>
</dbReference>
<dbReference type="Pfam" id="PF13607">
    <property type="entry name" value="Succ_CoA_lig"/>
    <property type="match status" value="1"/>
</dbReference>
<reference evidence="6" key="1">
    <citation type="submission" date="2022-12" db="EMBL/GenBank/DDBJ databases">
        <title>Reference genome sequencing for broad-spectrum identification of bacterial and archaeal isolates by mass spectrometry.</title>
        <authorList>
            <person name="Sekiguchi Y."/>
            <person name="Tourlousse D.M."/>
        </authorList>
    </citation>
    <scope>NUCLEOTIDE SEQUENCE</scope>
    <source>
        <strain evidence="6">ASRB1</strain>
    </source>
</reference>
<sequence length="682" mass="75151">MKDFFHAQSVAVIGVSNSPNNMGRIMVKNLMEFGYQGYIHLVGPKGGAYLGHKIFSDVREIPERVDLATILVPAMAVPTVLRQCGEKGIRRVIVQSAGFRELGEGRIGLEKEIVEILKHFQMRMIGPNCIGIINRHIGLAVPFLPLKAESRPGRIGVVAQSGGVGAMMINSLNAENMGFSKFASIGNKLNVDESDLLEYLIQDEETDQIFCYLEGIADGRRLMEIASRSPKVIVAHKSNRGGAGAVIARSHSASLSSDDRVVDAAFRQCGILRTREQRSALEMLKAFSLPQLKGNRLAVISRSGGHAVMAADSAEEFGFQLPPFPPDLIQLAKKHSRAGVIQFHNPMDLGDLFNLPLYHTLAEQTLAREDIDGLLFIFNYQGLMNVEESRKLLTGLGDLMWKFQKPVAVCVFTTREELNLAGKIASYPFFGDPREAVRALALNRDRFKTGPLPFSRRRPAGVDRMRVQQLVEELPSGPVSPEKLAMILTAYGIPLVPWRKLEREEDVLAAAGSLGFPVVLKTAHPEVIHKSEAGGVYLNIADDVSLREAYRGLQKIGPSVLLQKMAEMGLEWLIGGRQDQTFGAVLVVGLGGIYVEVFKETSIRIAPIGQEEARRAIDECRGAALVGGVRGQAALDREALCDLIVRVSWLLYDFPEIEELDLNPVRLYEKGCLAVDWRARKK</sequence>
<keyword evidence="1" id="KW-0436">Ligase</keyword>
<dbReference type="EMBL" id="BSDR01000001">
    <property type="protein sequence ID" value="GLI32832.1"/>
    <property type="molecule type" value="Genomic_DNA"/>
</dbReference>
<evidence type="ECO:0000256" key="2">
    <source>
        <dbReference type="ARBA" id="ARBA00022741"/>
    </source>
</evidence>
<dbReference type="GO" id="GO:0005524">
    <property type="term" value="F:ATP binding"/>
    <property type="evidence" value="ECO:0007669"/>
    <property type="project" value="UniProtKB-UniRule"/>
</dbReference>
<dbReference type="InterPro" id="IPR003781">
    <property type="entry name" value="CoA-bd"/>
</dbReference>
<comment type="caution">
    <text evidence="6">The sequence shown here is derived from an EMBL/GenBank/DDBJ whole genome shotgun (WGS) entry which is preliminary data.</text>
</comment>
<dbReference type="InterPro" id="IPR016102">
    <property type="entry name" value="Succinyl-CoA_synth-like"/>
</dbReference>
<evidence type="ECO:0000256" key="4">
    <source>
        <dbReference type="PROSITE-ProRule" id="PRU00409"/>
    </source>
</evidence>
<dbReference type="PROSITE" id="PS50975">
    <property type="entry name" value="ATP_GRASP"/>
    <property type="match status" value="1"/>
</dbReference>
<dbReference type="InterPro" id="IPR013815">
    <property type="entry name" value="ATP_grasp_subdomain_1"/>
</dbReference>
<dbReference type="Pfam" id="PF13549">
    <property type="entry name" value="ATP-grasp_5"/>
    <property type="match status" value="1"/>
</dbReference>
<evidence type="ECO:0000259" key="5">
    <source>
        <dbReference type="PROSITE" id="PS50975"/>
    </source>
</evidence>
<dbReference type="InterPro" id="IPR051538">
    <property type="entry name" value="Acyl-CoA_Synth/Transferase"/>
</dbReference>
<gene>
    <name evidence="6" type="ORF">DAMNIGENAA_02650</name>
</gene>
<dbReference type="Pfam" id="PF13380">
    <property type="entry name" value="CoA_binding_2"/>
    <property type="match status" value="1"/>
</dbReference>
<organism evidence="6 7">
    <name type="scientific">Desulforhabdus amnigena</name>
    <dbReference type="NCBI Taxonomy" id="40218"/>
    <lineage>
        <taxon>Bacteria</taxon>
        <taxon>Pseudomonadati</taxon>
        <taxon>Thermodesulfobacteriota</taxon>
        <taxon>Syntrophobacteria</taxon>
        <taxon>Syntrophobacterales</taxon>
        <taxon>Syntrophobacteraceae</taxon>
        <taxon>Desulforhabdus</taxon>
    </lineage>
</organism>
<dbReference type="Gene3D" id="3.40.50.720">
    <property type="entry name" value="NAD(P)-binding Rossmann-like Domain"/>
    <property type="match status" value="1"/>
</dbReference>
<keyword evidence="2 4" id="KW-0547">Nucleotide-binding</keyword>
<proteinExistence type="predicted"/>
<dbReference type="SUPFAM" id="SSF51735">
    <property type="entry name" value="NAD(P)-binding Rossmann-fold domains"/>
    <property type="match status" value="1"/>
</dbReference>
<dbReference type="AlphaFoldDB" id="A0A9W6D243"/>
<dbReference type="InterPro" id="IPR011761">
    <property type="entry name" value="ATP-grasp"/>
</dbReference>
<dbReference type="SUPFAM" id="SSF56059">
    <property type="entry name" value="Glutathione synthetase ATP-binding domain-like"/>
    <property type="match status" value="1"/>
</dbReference>
<dbReference type="InterPro" id="IPR032875">
    <property type="entry name" value="Succ_CoA_lig_flav_dom"/>
</dbReference>
<dbReference type="Gene3D" id="3.30.470.20">
    <property type="entry name" value="ATP-grasp fold, B domain"/>
    <property type="match status" value="1"/>
</dbReference>
<keyword evidence="3 4" id="KW-0067">ATP-binding</keyword>
<feature type="domain" description="ATP-grasp" evidence="5">
    <location>
        <begin position="485"/>
        <end position="538"/>
    </location>
</feature>
<keyword evidence="7" id="KW-1185">Reference proteome</keyword>
<evidence type="ECO:0000313" key="6">
    <source>
        <dbReference type="EMBL" id="GLI32832.1"/>
    </source>
</evidence>
<dbReference type="GO" id="GO:0046872">
    <property type="term" value="F:metal ion binding"/>
    <property type="evidence" value="ECO:0007669"/>
    <property type="project" value="InterPro"/>
</dbReference>
<dbReference type="PANTHER" id="PTHR43334:SF1">
    <property type="entry name" value="3-HYDROXYPROPIONATE--COA LIGASE [ADP-FORMING]"/>
    <property type="match status" value="1"/>
</dbReference>
<dbReference type="SUPFAM" id="SSF52210">
    <property type="entry name" value="Succinyl-CoA synthetase domains"/>
    <property type="match status" value="2"/>
</dbReference>
<protein>
    <submittedName>
        <fullName evidence="6">CoA-binding protein</fullName>
    </submittedName>
</protein>
<dbReference type="SMART" id="SM00881">
    <property type="entry name" value="CoA_binding"/>
    <property type="match status" value="1"/>
</dbReference>
<evidence type="ECO:0000256" key="1">
    <source>
        <dbReference type="ARBA" id="ARBA00022598"/>
    </source>
</evidence>